<keyword evidence="3" id="KW-1185">Reference proteome</keyword>
<feature type="transmembrane region" description="Helical" evidence="1">
    <location>
        <begin position="22"/>
        <end position="41"/>
    </location>
</feature>
<dbReference type="Proteomes" id="UP000288086">
    <property type="component" value="Unassembled WGS sequence"/>
</dbReference>
<sequence length="53" mass="5741">MFASMGSALPAPTQFVVDASEFAQSNLFYLIAAAFLQVLSLKKSMLQKKANSK</sequence>
<gene>
    <name evidence="2" type="ORF">VT98_13621</name>
</gene>
<evidence type="ECO:0000256" key="1">
    <source>
        <dbReference type="SAM" id="Phobius"/>
    </source>
</evidence>
<evidence type="ECO:0000313" key="2">
    <source>
        <dbReference type="EMBL" id="RWX44729.1"/>
    </source>
</evidence>
<dbReference type="EMBL" id="MTKP01000362">
    <property type="protein sequence ID" value="RWX44729.1"/>
    <property type="molecule type" value="Genomic_DNA"/>
</dbReference>
<proteinExistence type="predicted"/>
<keyword evidence="1" id="KW-1133">Transmembrane helix</keyword>
<reference evidence="2 3" key="1">
    <citation type="submission" date="2017-01" db="EMBL/GenBank/DDBJ databases">
        <title>The cable genome- insights into the physiology and evolution of filamentous bacteria capable of sulfide oxidation via long distance electron transfer.</title>
        <authorList>
            <person name="Schreiber L."/>
            <person name="Bjerg J.T."/>
            <person name="Boggild A."/>
            <person name="Van De Vossenberg J."/>
            <person name="Meysman F."/>
            <person name="Nielsen L.P."/>
            <person name="Schramm A."/>
            <person name="Kjeldsen K.U."/>
        </authorList>
    </citation>
    <scope>NUCLEOTIDE SEQUENCE [LARGE SCALE GENOMIC DNA]</scope>
    <source>
        <strain evidence="2">A1</strain>
    </source>
</reference>
<dbReference type="AlphaFoldDB" id="A0A3S3R5H7"/>
<comment type="caution">
    <text evidence="2">The sequence shown here is derived from an EMBL/GenBank/DDBJ whole genome shotgun (WGS) entry which is preliminary data.</text>
</comment>
<organism evidence="2 3">
    <name type="scientific">Candidatus Electrothrix communis</name>
    <dbReference type="NCBI Taxonomy" id="1859133"/>
    <lineage>
        <taxon>Bacteria</taxon>
        <taxon>Pseudomonadati</taxon>
        <taxon>Thermodesulfobacteriota</taxon>
        <taxon>Desulfobulbia</taxon>
        <taxon>Desulfobulbales</taxon>
        <taxon>Desulfobulbaceae</taxon>
        <taxon>Candidatus Electrothrix</taxon>
    </lineage>
</organism>
<keyword evidence="1" id="KW-0812">Transmembrane</keyword>
<protein>
    <submittedName>
        <fullName evidence="2">Type IV pilus assembly protein PilC</fullName>
    </submittedName>
</protein>
<name>A0A3S3R5H7_9BACT</name>
<evidence type="ECO:0000313" key="3">
    <source>
        <dbReference type="Proteomes" id="UP000288086"/>
    </source>
</evidence>
<keyword evidence="1" id="KW-0472">Membrane</keyword>
<accession>A0A3S3R5H7</accession>